<gene>
    <name evidence="1" type="ORF">E2C01_079582</name>
</gene>
<evidence type="ECO:0000313" key="1">
    <source>
        <dbReference type="EMBL" id="MPC84832.1"/>
    </source>
</evidence>
<keyword evidence="2" id="KW-1185">Reference proteome</keyword>
<protein>
    <submittedName>
        <fullName evidence="1">Uncharacterized protein</fullName>
    </submittedName>
</protein>
<proteinExistence type="predicted"/>
<dbReference type="AlphaFoldDB" id="A0A5B7ILV7"/>
<sequence>MCFSIGFPSPTSHNNHNLLHCTHSPLIRGMVRQASLSGINRSSLNHVRGSSVGGGGKKPPLAVRSEWSALILT</sequence>
<reference evidence="1 2" key="1">
    <citation type="submission" date="2019-05" db="EMBL/GenBank/DDBJ databases">
        <title>Another draft genome of Portunus trituberculatus and its Hox gene families provides insights of decapod evolution.</title>
        <authorList>
            <person name="Jeong J.-H."/>
            <person name="Song I."/>
            <person name="Kim S."/>
            <person name="Choi T."/>
            <person name="Kim D."/>
            <person name="Ryu S."/>
            <person name="Kim W."/>
        </authorList>
    </citation>
    <scope>NUCLEOTIDE SEQUENCE [LARGE SCALE GENOMIC DNA]</scope>
    <source>
        <tissue evidence="1">Muscle</tissue>
    </source>
</reference>
<comment type="caution">
    <text evidence="1">The sequence shown here is derived from an EMBL/GenBank/DDBJ whole genome shotgun (WGS) entry which is preliminary data.</text>
</comment>
<accession>A0A5B7ILV7</accession>
<evidence type="ECO:0000313" key="2">
    <source>
        <dbReference type="Proteomes" id="UP000324222"/>
    </source>
</evidence>
<name>A0A5B7ILV7_PORTR</name>
<dbReference type="EMBL" id="VSRR010066546">
    <property type="protein sequence ID" value="MPC84832.1"/>
    <property type="molecule type" value="Genomic_DNA"/>
</dbReference>
<organism evidence="1 2">
    <name type="scientific">Portunus trituberculatus</name>
    <name type="common">Swimming crab</name>
    <name type="synonym">Neptunus trituberculatus</name>
    <dbReference type="NCBI Taxonomy" id="210409"/>
    <lineage>
        <taxon>Eukaryota</taxon>
        <taxon>Metazoa</taxon>
        <taxon>Ecdysozoa</taxon>
        <taxon>Arthropoda</taxon>
        <taxon>Crustacea</taxon>
        <taxon>Multicrustacea</taxon>
        <taxon>Malacostraca</taxon>
        <taxon>Eumalacostraca</taxon>
        <taxon>Eucarida</taxon>
        <taxon>Decapoda</taxon>
        <taxon>Pleocyemata</taxon>
        <taxon>Brachyura</taxon>
        <taxon>Eubrachyura</taxon>
        <taxon>Portunoidea</taxon>
        <taxon>Portunidae</taxon>
        <taxon>Portuninae</taxon>
        <taxon>Portunus</taxon>
    </lineage>
</organism>
<dbReference type="Proteomes" id="UP000324222">
    <property type="component" value="Unassembled WGS sequence"/>
</dbReference>